<keyword evidence="7" id="KW-0472">Membrane</keyword>
<dbReference type="EMBL" id="AXOM01000013">
    <property type="protein sequence ID" value="ESS59709.1"/>
    <property type="molecule type" value="Genomic_DNA"/>
</dbReference>
<proteinExistence type="predicted"/>
<gene>
    <name evidence="9" type="ORF">EDP2_1145</name>
</gene>
<evidence type="ECO:0000256" key="5">
    <source>
        <dbReference type="ARBA" id="ARBA00022764"/>
    </source>
</evidence>
<evidence type="ECO:0000256" key="3">
    <source>
        <dbReference type="ARBA" id="ARBA00022679"/>
    </source>
</evidence>
<dbReference type="Pfam" id="PF16822">
    <property type="entry name" value="ALGX"/>
    <property type="match status" value="1"/>
</dbReference>
<feature type="transmembrane region" description="Helical" evidence="7">
    <location>
        <begin position="7"/>
        <end position="29"/>
    </location>
</feature>
<evidence type="ECO:0000256" key="7">
    <source>
        <dbReference type="SAM" id="Phobius"/>
    </source>
</evidence>
<accession>A0ABN0QBH7</accession>
<comment type="caution">
    <text evidence="9">The sequence shown here is derived from an EMBL/GenBank/DDBJ whole genome shotgun (WGS) entry which is preliminary data.</text>
</comment>
<keyword evidence="10" id="KW-1185">Reference proteome</keyword>
<evidence type="ECO:0000256" key="6">
    <source>
        <dbReference type="ARBA" id="ARBA00022841"/>
    </source>
</evidence>
<evidence type="ECO:0000256" key="2">
    <source>
        <dbReference type="ARBA" id="ARBA00005182"/>
    </source>
</evidence>
<feature type="domain" description="AlgX/AlgJ SGNH hydrolase-like" evidence="8">
    <location>
        <begin position="73"/>
        <end position="262"/>
    </location>
</feature>
<organism evidence="9 10">
    <name type="scientific">Enterobacter cloacae S611</name>
    <dbReference type="NCBI Taxonomy" id="1399146"/>
    <lineage>
        <taxon>Bacteria</taxon>
        <taxon>Pseudomonadati</taxon>
        <taxon>Pseudomonadota</taxon>
        <taxon>Gammaproteobacteria</taxon>
        <taxon>Enterobacterales</taxon>
        <taxon>Enterobacteriaceae</taxon>
        <taxon>Enterobacter</taxon>
        <taxon>Enterobacter cloacae complex</taxon>
    </lineage>
</organism>
<evidence type="ECO:0000259" key="8">
    <source>
        <dbReference type="Pfam" id="PF16822"/>
    </source>
</evidence>
<reference evidence="9 10" key="1">
    <citation type="journal article" date="2014" name="Genome Announc.">
        <title>Draft Genome Sequence of Enterobacter cloacae Strain S611.</title>
        <authorList>
            <person name="Wang D."/>
            <person name="Han C.S."/>
            <person name="Dichosa A.E."/>
            <person name="Gleasner C.D."/>
            <person name="Johnson S.L."/>
            <person name="Daligault H.E."/>
            <person name="Davenport K.W."/>
            <person name="Li P.E."/>
            <person name="Pierson E.A."/>
            <person name="Pierson L.S.III."/>
        </authorList>
    </citation>
    <scope>NUCLEOTIDE SEQUENCE [LARGE SCALE GENOMIC DNA]</scope>
    <source>
        <strain evidence="9 10">S611</strain>
    </source>
</reference>
<dbReference type="InterPro" id="IPR031811">
    <property type="entry name" value="ALGX/ALGJ_SGNH-like"/>
</dbReference>
<keyword evidence="5" id="KW-0574">Periplasm</keyword>
<comment type="subcellular location">
    <subcellularLocation>
        <location evidence="1">Periplasm</location>
    </subcellularLocation>
</comment>
<protein>
    <recommendedName>
        <fullName evidence="8">AlgX/AlgJ SGNH hydrolase-like domain-containing protein</fullName>
    </recommendedName>
</protein>
<evidence type="ECO:0000256" key="1">
    <source>
        <dbReference type="ARBA" id="ARBA00004418"/>
    </source>
</evidence>
<evidence type="ECO:0000313" key="10">
    <source>
        <dbReference type="Proteomes" id="UP000017834"/>
    </source>
</evidence>
<name>A0ABN0QBH7_ENTCL</name>
<sequence length="368" mass="41477">MELTVRIKVSVFMIIVISILMLLPAYNYFMVEKPLKDVTLLGKIQRLYNMDAIEGELAYLAFKAGISVEPNKVIIGKGGWLFLGNEYANTLVAKRDGVNATTAPAITSLHDAMHEWKKYLTDQGVQYFMVTVGPDKDTIYSDHLPAWTTHADASIIKKILDDNSDIYIDTLSALQAEKNRSSTPLYFYTDTHWNHYGAAVVFNLLRNVIKDDEVAWQKLFSENDFAVEKGTGGDLAAFLRTAKISDIKVNIKSEEINNLNIRKVDYQTGKEISTERMTTVEAPTVPTLIISDNALSNKKVLWLRDSFGNAMSPFMSREFKEILQVHHGRVTPTLMKQMVASFKPDYVIITVVERDALTSFFTSPPSWG</sequence>
<keyword evidence="7" id="KW-0812">Transmembrane</keyword>
<evidence type="ECO:0000313" key="9">
    <source>
        <dbReference type="EMBL" id="ESS59709.1"/>
    </source>
</evidence>
<keyword evidence="6" id="KW-0016">Alginate biosynthesis</keyword>
<keyword evidence="3" id="KW-0808">Transferase</keyword>
<dbReference type="Proteomes" id="UP000017834">
    <property type="component" value="Unassembled WGS sequence"/>
</dbReference>
<evidence type="ECO:0000256" key="4">
    <source>
        <dbReference type="ARBA" id="ARBA00022729"/>
    </source>
</evidence>
<comment type="pathway">
    <text evidence="2">Glycan biosynthesis; alginate biosynthesis.</text>
</comment>
<keyword evidence="4" id="KW-0732">Signal</keyword>
<keyword evidence="7" id="KW-1133">Transmembrane helix</keyword>